<keyword evidence="2" id="KW-1185">Reference proteome</keyword>
<comment type="caution">
    <text evidence="1">The sequence shown here is derived from an EMBL/GenBank/DDBJ whole genome shotgun (WGS) entry which is preliminary data.</text>
</comment>
<evidence type="ECO:0000313" key="2">
    <source>
        <dbReference type="Proteomes" id="UP001204144"/>
    </source>
</evidence>
<accession>A0AAE3H490</accession>
<proteinExistence type="predicted"/>
<evidence type="ECO:0000313" key="1">
    <source>
        <dbReference type="EMBL" id="MCP9764638.1"/>
    </source>
</evidence>
<protein>
    <submittedName>
        <fullName evidence="1">Uncharacterized protein</fullName>
    </submittedName>
</protein>
<dbReference type="AlphaFoldDB" id="A0AAE3H490"/>
<dbReference type="EMBL" id="RJUF01000175">
    <property type="protein sequence ID" value="MCP9764638.1"/>
    <property type="molecule type" value="Genomic_DNA"/>
</dbReference>
<gene>
    <name evidence="1" type="ORF">EGI31_17000</name>
</gene>
<dbReference type="Proteomes" id="UP001204144">
    <property type="component" value="Unassembled WGS sequence"/>
</dbReference>
<name>A0AAE3H490_9BACT</name>
<reference evidence="1 2" key="1">
    <citation type="submission" date="2018-11" db="EMBL/GenBank/DDBJ databases">
        <title>Novel bacteria species description.</title>
        <authorList>
            <person name="Han J.-H."/>
        </authorList>
    </citation>
    <scope>NUCLEOTIDE SEQUENCE [LARGE SCALE GENOMIC DNA]</scope>
    <source>
        <strain evidence="1 2">KCTC23259</strain>
    </source>
</reference>
<organism evidence="1 2">
    <name type="scientific">Lacihabitans soyangensis</name>
    <dbReference type="NCBI Taxonomy" id="869394"/>
    <lineage>
        <taxon>Bacteria</taxon>
        <taxon>Pseudomonadati</taxon>
        <taxon>Bacteroidota</taxon>
        <taxon>Cytophagia</taxon>
        <taxon>Cytophagales</taxon>
        <taxon>Leadbetterellaceae</taxon>
        <taxon>Lacihabitans</taxon>
    </lineage>
</organism>
<sequence>MNYISLFGQNNFQMKVENTLNDYVISLPKSIFGTKYIDKLLSDLRLIEISSKTKGKESDVSELASLIDSEWWNTNKDKFAK</sequence>